<gene>
    <name evidence="1" type="ORF">MRB53_028133</name>
</gene>
<protein>
    <submittedName>
        <fullName evidence="1">Uncharacterized protein</fullName>
    </submittedName>
</protein>
<reference evidence="1 2" key="1">
    <citation type="journal article" date="2022" name="Hortic Res">
        <title>A haplotype resolved chromosomal level avocado genome allows analysis of novel avocado genes.</title>
        <authorList>
            <person name="Nath O."/>
            <person name="Fletcher S.J."/>
            <person name="Hayward A."/>
            <person name="Shaw L.M."/>
            <person name="Masouleh A.K."/>
            <person name="Furtado A."/>
            <person name="Henry R.J."/>
            <person name="Mitter N."/>
        </authorList>
    </citation>
    <scope>NUCLEOTIDE SEQUENCE [LARGE SCALE GENOMIC DNA]</scope>
    <source>
        <strain evidence="2">cv. Hass</strain>
    </source>
</reference>
<organism evidence="1 2">
    <name type="scientific">Persea americana</name>
    <name type="common">Avocado</name>
    <dbReference type="NCBI Taxonomy" id="3435"/>
    <lineage>
        <taxon>Eukaryota</taxon>
        <taxon>Viridiplantae</taxon>
        <taxon>Streptophyta</taxon>
        <taxon>Embryophyta</taxon>
        <taxon>Tracheophyta</taxon>
        <taxon>Spermatophyta</taxon>
        <taxon>Magnoliopsida</taxon>
        <taxon>Magnoliidae</taxon>
        <taxon>Laurales</taxon>
        <taxon>Lauraceae</taxon>
        <taxon>Persea</taxon>
    </lineage>
</organism>
<dbReference type="Proteomes" id="UP001234297">
    <property type="component" value="Chromosome 9"/>
</dbReference>
<evidence type="ECO:0000313" key="2">
    <source>
        <dbReference type="Proteomes" id="UP001234297"/>
    </source>
</evidence>
<comment type="caution">
    <text evidence="1">The sequence shown here is derived from an EMBL/GenBank/DDBJ whole genome shotgun (WGS) entry which is preliminary data.</text>
</comment>
<evidence type="ECO:0000313" key="1">
    <source>
        <dbReference type="EMBL" id="KAJ8619604.1"/>
    </source>
</evidence>
<keyword evidence="2" id="KW-1185">Reference proteome</keyword>
<dbReference type="EMBL" id="CM056817">
    <property type="protein sequence ID" value="KAJ8619604.1"/>
    <property type="molecule type" value="Genomic_DNA"/>
</dbReference>
<proteinExistence type="predicted"/>
<name>A0ACC2KF73_PERAE</name>
<sequence>MQDRLNPQNPPSPLSVQIHSSRKAFLPVTCRIQFESPSKRVFYPISATGSGRFLLSNPMALTGSVQKSEDEWRAVLSPLQFKILRQKATEPRGTGEYDKFFGDGVYNCAGCGTSLYKSTTKFDSGCGWPAFFEGLPGAINCFPDPDGRRTEITCAACGGHLGHVFKGLIS</sequence>
<accession>A0ACC2KF73</accession>